<dbReference type="EMBL" id="JBEPTQ010000002">
    <property type="protein sequence ID" value="MET4724846.1"/>
    <property type="molecule type" value="Genomic_DNA"/>
</dbReference>
<evidence type="ECO:0000313" key="2">
    <source>
        <dbReference type="Proteomes" id="UP001549291"/>
    </source>
</evidence>
<name>A0ABV2S6M7_BRAJP</name>
<gene>
    <name evidence="1" type="ORF">ABIF63_008952</name>
</gene>
<dbReference type="Proteomes" id="UP001549291">
    <property type="component" value="Unassembled WGS sequence"/>
</dbReference>
<accession>A0ABV2S6M7</accession>
<evidence type="ECO:0008006" key="3">
    <source>
        <dbReference type="Google" id="ProtNLM"/>
    </source>
</evidence>
<reference evidence="1 2" key="1">
    <citation type="submission" date="2024-06" db="EMBL/GenBank/DDBJ databases">
        <title>Genomic Encyclopedia of Type Strains, Phase V (KMG-V): Genome sequencing to study the core and pangenomes of soil and plant-associated prokaryotes.</title>
        <authorList>
            <person name="Whitman W."/>
        </authorList>
    </citation>
    <scope>NUCLEOTIDE SEQUENCE [LARGE SCALE GENOMIC DNA]</scope>
    <source>
        <strain evidence="1 2">USDA 160</strain>
    </source>
</reference>
<dbReference type="RefSeq" id="WP_244429219.1">
    <property type="nucleotide sequence ID" value="NZ_JBEPTQ010000002.1"/>
</dbReference>
<keyword evidence="2" id="KW-1185">Reference proteome</keyword>
<organism evidence="1 2">
    <name type="scientific">Bradyrhizobium japonicum</name>
    <dbReference type="NCBI Taxonomy" id="375"/>
    <lineage>
        <taxon>Bacteria</taxon>
        <taxon>Pseudomonadati</taxon>
        <taxon>Pseudomonadota</taxon>
        <taxon>Alphaproteobacteria</taxon>
        <taxon>Hyphomicrobiales</taxon>
        <taxon>Nitrobacteraceae</taxon>
        <taxon>Bradyrhizobium</taxon>
    </lineage>
</organism>
<evidence type="ECO:0000313" key="1">
    <source>
        <dbReference type="EMBL" id="MET4724846.1"/>
    </source>
</evidence>
<protein>
    <recommendedName>
        <fullName evidence="3">XRE family transcriptional regulator</fullName>
    </recommendedName>
</protein>
<comment type="caution">
    <text evidence="1">The sequence shown here is derived from an EMBL/GenBank/DDBJ whole genome shotgun (WGS) entry which is preliminary data.</text>
</comment>
<proteinExistence type="predicted"/>
<sequence length="246" mass="26384">MANAKKSTGGRSISRARKSKPGLTMFLKANFKTLATKGVRGVKLKTPGAAKKSVGLLIKRYGEAFEKSNRAGRVHSFLVNVDPDGCAVATPIEQSGTAARGVAQTRTADTRNAGLEAALAAARERGRVRAAEILSGEDMLSADELANLLHTTRVTINAKRQNGQLVGLDGAKRGFRFPVWQLDRDGKPYPELPGLRERLGGPWAVFRFLVQPHDELDGLTGREALELGRGEAVLAAAESVGRGDFR</sequence>